<comment type="similarity">
    <text evidence="2">Belongs to the EamA transporter family.</text>
</comment>
<feature type="domain" description="EamA" evidence="7">
    <location>
        <begin position="21"/>
        <end position="155"/>
    </location>
</feature>
<evidence type="ECO:0000313" key="8">
    <source>
        <dbReference type="EMBL" id="AFZ13523.1"/>
    </source>
</evidence>
<dbReference type="EMBL" id="CP003620">
    <property type="protein sequence ID" value="AFZ13523.1"/>
    <property type="molecule type" value="Genomic_DNA"/>
</dbReference>
<dbReference type="InterPro" id="IPR050638">
    <property type="entry name" value="AA-Vitamin_Transporters"/>
</dbReference>
<proteinExistence type="inferred from homology"/>
<keyword evidence="4 6" id="KW-1133">Transmembrane helix</keyword>
<feature type="transmembrane region" description="Helical" evidence="6">
    <location>
        <begin position="21"/>
        <end position="43"/>
    </location>
</feature>
<dbReference type="PANTHER" id="PTHR32322:SF2">
    <property type="entry name" value="EAMA DOMAIN-CONTAINING PROTEIN"/>
    <property type="match status" value="1"/>
</dbReference>
<gene>
    <name evidence="8" type="ORF">Cri9333_2666</name>
</gene>
<dbReference type="KEGG" id="cep:Cri9333_2666"/>
<evidence type="ECO:0000256" key="3">
    <source>
        <dbReference type="ARBA" id="ARBA00022692"/>
    </source>
</evidence>
<evidence type="ECO:0000259" key="7">
    <source>
        <dbReference type="Pfam" id="PF00892"/>
    </source>
</evidence>
<feature type="transmembrane region" description="Helical" evidence="6">
    <location>
        <begin position="292"/>
        <end position="312"/>
    </location>
</feature>
<dbReference type="InterPro" id="IPR037185">
    <property type="entry name" value="EmrE-like"/>
</dbReference>
<keyword evidence="3 6" id="KW-0812">Transmembrane</keyword>
<dbReference type="Proteomes" id="UP000010472">
    <property type="component" value="Chromosome"/>
</dbReference>
<evidence type="ECO:0000256" key="6">
    <source>
        <dbReference type="SAM" id="Phobius"/>
    </source>
</evidence>
<dbReference type="eggNOG" id="COG0697">
    <property type="taxonomic scope" value="Bacteria"/>
</dbReference>
<dbReference type="PANTHER" id="PTHR32322">
    <property type="entry name" value="INNER MEMBRANE TRANSPORTER"/>
    <property type="match status" value="1"/>
</dbReference>
<feature type="transmembrane region" description="Helical" evidence="6">
    <location>
        <begin position="202"/>
        <end position="219"/>
    </location>
</feature>
<dbReference type="STRING" id="1173022.Cri9333_2666"/>
<feature type="domain" description="EamA" evidence="7">
    <location>
        <begin position="172"/>
        <end position="289"/>
    </location>
</feature>
<dbReference type="SUPFAM" id="SSF103481">
    <property type="entry name" value="Multidrug resistance efflux transporter EmrE"/>
    <property type="match status" value="2"/>
</dbReference>
<dbReference type="Pfam" id="PF00892">
    <property type="entry name" value="EamA"/>
    <property type="match status" value="2"/>
</dbReference>
<dbReference type="AlphaFoldDB" id="K9VZI7"/>
<evidence type="ECO:0000256" key="1">
    <source>
        <dbReference type="ARBA" id="ARBA00004141"/>
    </source>
</evidence>
<accession>K9VZI7</accession>
<organism evidence="8 9">
    <name type="scientific">Crinalium epipsammum PCC 9333</name>
    <dbReference type="NCBI Taxonomy" id="1173022"/>
    <lineage>
        <taxon>Bacteria</taxon>
        <taxon>Bacillati</taxon>
        <taxon>Cyanobacteriota</taxon>
        <taxon>Cyanophyceae</taxon>
        <taxon>Gomontiellales</taxon>
        <taxon>Gomontiellaceae</taxon>
        <taxon>Crinalium</taxon>
    </lineage>
</organism>
<dbReference type="GO" id="GO:0016020">
    <property type="term" value="C:membrane"/>
    <property type="evidence" value="ECO:0007669"/>
    <property type="project" value="UniProtKB-SubCell"/>
</dbReference>
<dbReference type="InterPro" id="IPR000620">
    <property type="entry name" value="EamA_dom"/>
</dbReference>
<dbReference type="HOGENOM" id="CLU_074108_1_0_3"/>
<keyword evidence="5 6" id="KW-0472">Membrane</keyword>
<keyword evidence="9" id="KW-1185">Reference proteome</keyword>
<feature type="transmembrane region" description="Helical" evidence="6">
    <location>
        <begin position="88"/>
        <end position="110"/>
    </location>
</feature>
<reference evidence="8 9" key="1">
    <citation type="submission" date="2012-06" db="EMBL/GenBank/DDBJ databases">
        <title>Finished chromosome of genome of Crinalium epipsammum PCC 9333.</title>
        <authorList>
            <consortium name="US DOE Joint Genome Institute"/>
            <person name="Gugger M."/>
            <person name="Coursin T."/>
            <person name="Rippka R."/>
            <person name="Tandeau De Marsac N."/>
            <person name="Huntemann M."/>
            <person name="Wei C.-L."/>
            <person name="Han J."/>
            <person name="Detter J.C."/>
            <person name="Han C."/>
            <person name="Tapia R."/>
            <person name="Davenport K."/>
            <person name="Daligault H."/>
            <person name="Erkkila T."/>
            <person name="Gu W."/>
            <person name="Munk A.C.C."/>
            <person name="Teshima H."/>
            <person name="Xu Y."/>
            <person name="Chain P."/>
            <person name="Chen A."/>
            <person name="Krypides N."/>
            <person name="Mavromatis K."/>
            <person name="Markowitz V."/>
            <person name="Szeto E."/>
            <person name="Ivanova N."/>
            <person name="Mikhailova N."/>
            <person name="Ovchinnikova G."/>
            <person name="Pagani I."/>
            <person name="Pati A."/>
            <person name="Goodwin L."/>
            <person name="Peters L."/>
            <person name="Pitluck S."/>
            <person name="Woyke T."/>
            <person name="Kerfeld C."/>
        </authorList>
    </citation>
    <scope>NUCLEOTIDE SEQUENCE [LARGE SCALE GENOMIC DNA]</scope>
    <source>
        <strain evidence="8 9">PCC 9333</strain>
    </source>
</reference>
<feature type="transmembrane region" description="Helical" evidence="6">
    <location>
        <begin position="169"/>
        <end position="190"/>
    </location>
</feature>
<feature type="transmembrane region" description="Helical" evidence="6">
    <location>
        <begin position="261"/>
        <end position="280"/>
    </location>
</feature>
<evidence type="ECO:0000256" key="5">
    <source>
        <dbReference type="ARBA" id="ARBA00023136"/>
    </source>
</evidence>
<evidence type="ECO:0000313" key="9">
    <source>
        <dbReference type="Proteomes" id="UP000010472"/>
    </source>
</evidence>
<feature type="transmembrane region" description="Helical" evidence="6">
    <location>
        <begin position="49"/>
        <end position="68"/>
    </location>
</feature>
<name>K9VZI7_9CYAN</name>
<feature type="transmembrane region" description="Helical" evidence="6">
    <location>
        <begin position="231"/>
        <end position="249"/>
    </location>
</feature>
<protein>
    <recommendedName>
        <fullName evidence="7">EamA domain-containing protein</fullName>
    </recommendedName>
</protein>
<feature type="transmembrane region" description="Helical" evidence="6">
    <location>
        <begin position="116"/>
        <end position="133"/>
    </location>
</feature>
<evidence type="ECO:0000256" key="4">
    <source>
        <dbReference type="ARBA" id="ARBA00022989"/>
    </source>
</evidence>
<evidence type="ECO:0000256" key="2">
    <source>
        <dbReference type="ARBA" id="ARBA00007362"/>
    </source>
</evidence>
<sequence>MFALKKMNKISLHHTSGRWRFGIFLTLLTVLMWGLEPIALTLTLKAVDVYTLSWFRFLICFGLLAIYLGARQQLPQIKTLQANHWKLLAIAIISLSINYVCFLKGLALTSPANGEMFIQLAPVLMGLGALFFFKERYNLRQWLGLGLLTLGFSLFFHDKLQNIAIASSQYLLGSALVVVSAAAWAVYALAQKQLLEKLSSSSILMMIYGVCAVIFSFFANPQSILELSPFYLLLLIFCVFDTLIAYGAFSEALNHLEASKVGAVLPLSPIITLTVTWVLSLVAPNLMEPEHISILGVLGGGLVVAGSMAIALGQKN</sequence>
<comment type="subcellular location">
    <subcellularLocation>
        <location evidence="1">Membrane</location>
        <topology evidence="1">Multi-pass membrane protein</topology>
    </subcellularLocation>
</comment>